<reference evidence="2" key="1">
    <citation type="submission" date="2020-01" db="EMBL/GenBank/DDBJ databases">
        <authorList>
            <person name="Meier V. D."/>
            <person name="Meier V D."/>
        </authorList>
    </citation>
    <scope>NUCLEOTIDE SEQUENCE</scope>
    <source>
        <strain evidence="2">HLG_WM_MAG_12</strain>
    </source>
</reference>
<organism evidence="2">
    <name type="scientific">uncultured Campylobacterales bacterium</name>
    <dbReference type="NCBI Taxonomy" id="352960"/>
    <lineage>
        <taxon>Bacteria</taxon>
        <taxon>Pseudomonadati</taxon>
        <taxon>Campylobacterota</taxon>
        <taxon>Epsilonproteobacteria</taxon>
        <taxon>Campylobacterales</taxon>
        <taxon>environmental samples</taxon>
    </lineage>
</organism>
<dbReference type="InterPro" id="IPR017945">
    <property type="entry name" value="DHBP_synth_RibB-like_a/b_dom"/>
</dbReference>
<name>A0A6S6T1Q5_9BACT</name>
<evidence type="ECO:0000313" key="2">
    <source>
        <dbReference type="EMBL" id="CAA6810685.1"/>
    </source>
</evidence>
<gene>
    <name evidence="2" type="ORF">HELGO_WM20234</name>
</gene>
<proteinExistence type="predicted"/>
<dbReference type="GO" id="GO:0003725">
    <property type="term" value="F:double-stranded RNA binding"/>
    <property type="evidence" value="ECO:0007669"/>
    <property type="project" value="InterPro"/>
</dbReference>
<dbReference type="EMBL" id="CACVAW010000042">
    <property type="protein sequence ID" value="CAA6810685.1"/>
    <property type="molecule type" value="Genomic_DNA"/>
</dbReference>
<sequence>MKSSLIYLAQSDTTVGFLSKDKEALANTKERPPLKPFVMCVDSFRTLQEFVRVPKKYKNRIRKSEKTTFVLGKQAYRVVQNSEHQEFLKKYRWMYSSSANKSGQNYDEVFAKDKANMIVEDNRGLKETTPSKIYKLTNNKSKRLR</sequence>
<evidence type="ECO:0000259" key="1">
    <source>
        <dbReference type="Pfam" id="PF01300"/>
    </source>
</evidence>
<dbReference type="Gene3D" id="3.90.870.10">
    <property type="entry name" value="DHBP synthase"/>
    <property type="match status" value="1"/>
</dbReference>
<dbReference type="SUPFAM" id="SSF55821">
    <property type="entry name" value="YrdC/RibB"/>
    <property type="match status" value="1"/>
</dbReference>
<dbReference type="InterPro" id="IPR006070">
    <property type="entry name" value="Sua5-like_dom"/>
</dbReference>
<dbReference type="Pfam" id="PF01300">
    <property type="entry name" value="Sua5_yciO_yrdC"/>
    <property type="match status" value="1"/>
</dbReference>
<accession>A0A6S6T1Q5</accession>
<protein>
    <submittedName>
        <fullName evidence="2">TsaC protein (YrdC domain) required for threonylcarbamoyladenosine t(6)A37 modification in tRNA</fullName>
    </submittedName>
</protein>
<dbReference type="AlphaFoldDB" id="A0A6S6T1Q5"/>
<feature type="domain" description="YrdC-like" evidence="1">
    <location>
        <begin position="23"/>
        <end position="145"/>
    </location>
</feature>